<feature type="region of interest" description="Disordered" evidence="1">
    <location>
        <begin position="1"/>
        <end position="25"/>
    </location>
</feature>
<keyword evidence="3" id="KW-1185">Reference proteome</keyword>
<evidence type="ECO:0000313" key="3">
    <source>
        <dbReference type="Proteomes" id="UP000265520"/>
    </source>
</evidence>
<reference evidence="2 3" key="1">
    <citation type="journal article" date="2018" name="Front. Plant Sci.">
        <title>Red Clover (Trifolium pratense) and Zigzag Clover (T. medium) - A Picture of Genomic Similarities and Differences.</title>
        <authorList>
            <person name="Dluhosova J."/>
            <person name="Istvanek J."/>
            <person name="Nedelnik J."/>
            <person name="Repkova J."/>
        </authorList>
    </citation>
    <scope>NUCLEOTIDE SEQUENCE [LARGE SCALE GENOMIC DNA]</scope>
    <source>
        <strain evidence="3">cv. 10/8</strain>
        <tissue evidence="2">Leaf</tissue>
    </source>
</reference>
<dbReference type="EMBL" id="LXQA010540919">
    <property type="protein sequence ID" value="MCI58130.1"/>
    <property type="molecule type" value="Genomic_DNA"/>
</dbReference>
<name>A0A392TD33_9FABA</name>
<accession>A0A392TD33</accession>
<feature type="non-terminal residue" evidence="2">
    <location>
        <position position="56"/>
    </location>
</feature>
<evidence type="ECO:0000256" key="1">
    <source>
        <dbReference type="SAM" id="MobiDB-lite"/>
    </source>
</evidence>
<evidence type="ECO:0000313" key="2">
    <source>
        <dbReference type="EMBL" id="MCI58130.1"/>
    </source>
</evidence>
<proteinExistence type="predicted"/>
<comment type="caution">
    <text evidence="2">The sequence shown here is derived from an EMBL/GenBank/DDBJ whole genome shotgun (WGS) entry which is preliminary data.</text>
</comment>
<organism evidence="2 3">
    <name type="scientific">Trifolium medium</name>
    <dbReference type="NCBI Taxonomy" id="97028"/>
    <lineage>
        <taxon>Eukaryota</taxon>
        <taxon>Viridiplantae</taxon>
        <taxon>Streptophyta</taxon>
        <taxon>Embryophyta</taxon>
        <taxon>Tracheophyta</taxon>
        <taxon>Spermatophyta</taxon>
        <taxon>Magnoliopsida</taxon>
        <taxon>eudicotyledons</taxon>
        <taxon>Gunneridae</taxon>
        <taxon>Pentapetalae</taxon>
        <taxon>rosids</taxon>
        <taxon>fabids</taxon>
        <taxon>Fabales</taxon>
        <taxon>Fabaceae</taxon>
        <taxon>Papilionoideae</taxon>
        <taxon>50 kb inversion clade</taxon>
        <taxon>NPAAA clade</taxon>
        <taxon>Hologalegina</taxon>
        <taxon>IRL clade</taxon>
        <taxon>Trifolieae</taxon>
        <taxon>Trifolium</taxon>
    </lineage>
</organism>
<sequence length="56" mass="6332">MERKSDGNSSGFVGEGKNAPPMGDMRRFASSREAFSNFDWKAVIEPEEIDQRDCFT</sequence>
<protein>
    <submittedName>
        <fullName evidence="2">Syringolide-induced protein 14-1-1</fullName>
    </submittedName>
</protein>
<dbReference type="Proteomes" id="UP000265520">
    <property type="component" value="Unassembled WGS sequence"/>
</dbReference>
<dbReference type="AlphaFoldDB" id="A0A392TD33"/>